<evidence type="ECO:0000313" key="3">
    <source>
        <dbReference type="EMBL" id="RAV99063.1"/>
    </source>
</evidence>
<keyword evidence="1" id="KW-0732">Signal</keyword>
<dbReference type="Pfam" id="PF13568">
    <property type="entry name" value="OMP_b-brl_2"/>
    <property type="match status" value="1"/>
</dbReference>
<dbReference type="Proteomes" id="UP000251889">
    <property type="component" value="Unassembled WGS sequence"/>
</dbReference>
<feature type="domain" description="Outer membrane protein beta-barrel" evidence="2">
    <location>
        <begin position="65"/>
        <end position="248"/>
    </location>
</feature>
<dbReference type="AlphaFoldDB" id="A0A364XXT0"/>
<dbReference type="EMBL" id="QMFY01000013">
    <property type="protein sequence ID" value="RAV99063.1"/>
    <property type="molecule type" value="Genomic_DNA"/>
</dbReference>
<protein>
    <recommendedName>
        <fullName evidence="2">Outer membrane protein beta-barrel domain-containing protein</fullName>
    </recommendedName>
</protein>
<feature type="chain" id="PRO_5016794278" description="Outer membrane protein beta-barrel domain-containing protein" evidence="1">
    <location>
        <begin position="19"/>
        <end position="271"/>
    </location>
</feature>
<evidence type="ECO:0000256" key="1">
    <source>
        <dbReference type="SAM" id="SignalP"/>
    </source>
</evidence>
<accession>A0A364XXT0</accession>
<sequence>MRQSLLLFFLLGAFSSSAQIGNFQISAASNFTFVPSVTEHQTLLYTPRNSGYYALPAVSVSSIKQSYEGKAGASMSFQMDYTFNPRFFITSGLGLDYFRYKKSVTLISLKGENFNEYFGSTRTGVPMGSFYQIQYGDVAEDLGATPLANPDNVGNTALIYLQLPILAGTSFFNEKLKISAGPSLSMLLRSSEVESYYDFQDQRVKSKAVHEIGNFERFNVSGLVNVSFAVTKHIAINATGTKSFSPLYNSDGSGKSTTLNAISLGARYFIK</sequence>
<dbReference type="OrthoDB" id="981892at2"/>
<proteinExistence type="predicted"/>
<evidence type="ECO:0000259" key="2">
    <source>
        <dbReference type="Pfam" id="PF13568"/>
    </source>
</evidence>
<keyword evidence="4" id="KW-1185">Reference proteome</keyword>
<comment type="caution">
    <text evidence="3">The sequence shown here is derived from an EMBL/GenBank/DDBJ whole genome shotgun (WGS) entry which is preliminary data.</text>
</comment>
<gene>
    <name evidence="3" type="ORF">DQQ10_20935</name>
</gene>
<name>A0A364XXT0_9BACT</name>
<organism evidence="3 4">
    <name type="scientific">Pseudochryseolinea flava</name>
    <dbReference type="NCBI Taxonomy" id="2059302"/>
    <lineage>
        <taxon>Bacteria</taxon>
        <taxon>Pseudomonadati</taxon>
        <taxon>Bacteroidota</taxon>
        <taxon>Cytophagia</taxon>
        <taxon>Cytophagales</taxon>
        <taxon>Fulvivirgaceae</taxon>
        <taxon>Pseudochryseolinea</taxon>
    </lineage>
</organism>
<evidence type="ECO:0000313" key="4">
    <source>
        <dbReference type="Proteomes" id="UP000251889"/>
    </source>
</evidence>
<dbReference type="RefSeq" id="WP_112748876.1">
    <property type="nucleotide sequence ID" value="NZ_QMFY01000013.1"/>
</dbReference>
<dbReference type="InterPro" id="IPR025665">
    <property type="entry name" value="Beta-barrel_OMP_2"/>
</dbReference>
<feature type="signal peptide" evidence="1">
    <location>
        <begin position="1"/>
        <end position="18"/>
    </location>
</feature>
<reference evidence="3 4" key="1">
    <citation type="submission" date="2018-06" db="EMBL/GenBank/DDBJ databases">
        <title>Chryseolinea flavus sp. nov., a member of the phylum Bacteroidetes isolated from soil.</title>
        <authorList>
            <person name="Li Y."/>
            <person name="Wang J."/>
        </authorList>
    </citation>
    <scope>NUCLEOTIDE SEQUENCE [LARGE SCALE GENOMIC DNA]</scope>
    <source>
        <strain evidence="3 4">SDU1-6</strain>
    </source>
</reference>